<dbReference type="EMBL" id="BAAANS010000004">
    <property type="protein sequence ID" value="GAA2088010.1"/>
    <property type="molecule type" value="Genomic_DNA"/>
</dbReference>
<dbReference type="SUPFAM" id="SSF52242">
    <property type="entry name" value="Cobalamin (vitamin B12)-binding domain"/>
    <property type="match status" value="1"/>
</dbReference>
<evidence type="ECO:0000313" key="2">
    <source>
        <dbReference type="EMBL" id="GAA2088010.1"/>
    </source>
</evidence>
<reference evidence="3" key="1">
    <citation type="journal article" date="2019" name="Int. J. Syst. Evol. Microbiol.">
        <title>The Global Catalogue of Microorganisms (GCM) 10K type strain sequencing project: providing services to taxonomists for standard genome sequencing and annotation.</title>
        <authorList>
            <consortium name="The Broad Institute Genomics Platform"/>
            <consortium name="The Broad Institute Genome Sequencing Center for Infectious Disease"/>
            <person name="Wu L."/>
            <person name="Ma J."/>
        </authorList>
    </citation>
    <scope>NUCLEOTIDE SEQUENCE [LARGE SCALE GENOMIC DNA]</scope>
    <source>
        <strain evidence="3">JCM 14559</strain>
    </source>
</reference>
<proteinExistence type="predicted"/>
<dbReference type="Pfam" id="PF02310">
    <property type="entry name" value="B12-binding"/>
    <property type="match status" value="1"/>
</dbReference>
<dbReference type="Gene3D" id="3.40.50.280">
    <property type="entry name" value="Cobalamin-binding domain"/>
    <property type="match status" value="1"/>
</dbReference>
<organism evidence="2 3">
    <name type="scientific">Kitasatospora saccharophila</name>
    <dbReference type="NCBI Taxonomy" id="407973"/>
    <lineage>
        <taxon>Bacteria</taxon>
        <taxon>Bacillati</taxon>
        <taxon>Actinomycetota</taxon>
        <taxon>Actinomycetes</taxon>
        <taxon>Kitasatosporales</taxon>
        <taxon>Streptomycetaceae</taxon>
        <taxon>Kitasatospora</taxon>
    </lineage>
</organism>
<dbReference type="PROSITE" id="PS51332">
    <property type="entry name" value="B12_BINDING"/>
    <property type="match status" value="1"/>
</dbReference>
<protein>
    <submittedName>
        <fullName evidence="2">Cobalamin-dependent protein</fullName>
    </submittedName>
</protein>
<evidence type="ECO:0000313" key="3">
    <source>
        <dbReference type="Proteomes" id="UP001500897"/>
    </source>
</evidence>
<dbReference type="InterPro" id="IPR006158">
    <property type="entry name" value="Cobalamin-bd"/>
</dbReference>
<name>A0ABP5HZF8_9ACTN</name>
<comment type="caution">
    <text evidence="2">The sequence shown here is derived from an EMBL/GenBank/DDBJ whole genome shotgun (WGS) entry which is preliminary data.</text>
</comment>
<gene>
    <name evidence="2" type="ORF">GCM10009759_09830</name>
</gene>
<feature type="domain" description="B12-binding" evidence="1">
    <location>
        <begin position="1"/>
        <end position="132"/>
    </location>
</feature>
<evidence type="ECO:0000259" key="1">
    <source>
        <dbReference type="PROSITE" id="PS51332"/>
    </source>
</evidence>
<sequence>MILGVAASDSHAVANHLIAHGLRADGFTVVNLGTCTPVAEFADACARHPQAEAVLIGSLNGQIHEDLHDLAEAKRSGRIPCPVLVGGNLSVGSAKDAASTERLYALGVDQVLSAAADLVPVLDALHAGADGATGRIPVATRR</sequence>
<dbReference type="Proteomes" id="UP001500897">
    <property type="component" value="Unassembled WGS sequence"/>
</dbReference>
<accession>A0ABP5HZF8</accession>
<keyword evidence="3" id="KW-1185">Reference proteome</keyword>
<dbReference type="InterPro" id="IPR036724">
    <property type="entry name" value="Cobalamin-bd_sf"/>
</dbReference>